<organism evidence="2 3">
    <name type="scientific">Tumidithrix elongata BACA0141</name>
    <dbReference type="NCBI Taxonomy" id="2716417"/>
    <lineage>
        <taxon>Bacteria</taxon>
        <taxon>Bacillati</taxon>
        <taxon>Cyanobacteriota</taxon>
        <taxon>Cyanophyceae</taxon>
        <taxon>Pseudanabaenales</taxon>
        <taxon>Pseudanabaenaceae</taxon>
        <taxon>Tumidithrix</taxon>
        <taxon>Tumidithrix elongata</taxon>
    </lineage>
</organism>
<evidence type="ECO:0000313" key="2">
    <source>
        <dbReference type="EMBL" id="MEE3719452.1"/>
    </source>
</evidence>
<sequence>MSFSPFGHNPKLRIFLFTTACSILMYANVVVAQNRPNTYKPIPLEGNEVTDILTDKDIPTGQKGFARDYVIQAAKDDRLEISLTSDAFDTVVTLLGKDGDVIAENDDAASDTTNSLLFVKIRKAGTYVVRVQSFGGSSGGKFTLRVTKLRPVN</sequence>
<comment type="caution">
    <text evidence="2">The sequence shown here is derived from an EMBL/GenBank/DDBJ whole genome shotgun (WGS) entry which is preliminary data.</text>
</comment>
<evidence type="ECO:0000313" key="3">
    <source>
        <dbReference type="Proteomes" id="UP001333818"/>
    </source>
</evidence>
<feature type="domain" description="Peptidase C-terminal archaeal/bacterial" evidence="1">
    <location>
        <begin position="69"/>
        <end position="133"/>
    </location>
</feature>
<dbReference type="Gene3D" id="2.60.120.380">
    <property type="match status" value="1"/>
</dbReference>
<evidence type="ECO:0000259" key="1">
    <source>
        <dbReference type="Pfam" id="PF04151"/>
    </source>
</evidence>
<dbReference type="EMBL" id="JAZBJZ010000134">
    <property type="protein sequence ID" value="MEE3719452.1"/>
    <property type="molecule type" value="Genomic_DNA"/>
</dbReference>
<dbReference type="Pfam" id="PF04151">
    <property type="entry name" value="PPC"/>
    <property type="match status" value="1"/>
</dbReference>
<protein>
    <submittedName>
        <fullName evidence="2">PPC domain-containing protein</fullName>
    </submittedName>
</protein>
<dbReference type="InterPro" id="IPR007280">
    <property type="entry name" value="Peptidase_C_arc/bac"/>
</dbReference>
<accession>A0AAW9PW98</accession>
<dbReference type="AlphaFoldDB" id="A0AAW9PW98"/>
<dbReference type="RefSeq" id="WP_330485888.1">
    <property type="nucleotide sequence ID" value="NZ_JAZBJZ010000134.1"/>
</dbReference>
<proteinExistence type="predicted"/>
<reference evidence="2" key="1">
    <citation type="submission" date="2024-01" db="EMBL/GenBank/DDBJ databases">
        <title>Bank of Algae and Cyanobacteria of the Azores (BACA) strain genomes.</title>
        <authorList>
            <person name="Luz R."/>
            <person name="Cordeiro R."/>
            <person name="Fonseca A."/>
            <person name="Goncalves V."/>
        </authorList>
    </citation>
    <scope>NUCLEOTIDE SEQUENCE</scope>
    <source>
        <strain evidence="2">BACA0141</strain>
    </source>
</reference>
<gene>
    <name evidence="2" type="ORF">V2H45_22160</name>
</gene>
<keyword evidence="3" id="KW-1185">Reference proteome</keyword>
<name>A0AAW9PW98_9CYAN</name>
<dbReference type="Proteomes" id="UP001333818">
    <property type="component" value="Unassembled WGS sequence"/>
</dbReference>